<dbReference type="Proteomes" id="UP001415169">
    <property type="component" value="Unassembled WGS sequence"/>
</dbReference>
<name>A0ABP7ZDF3_9MICO</name>
<dbReference type="EMBL" id="BAABBV010000001">
    <property type="protein sequence ID" value="GAA4154295.1"/>
    <property type="molecule type" value="Genomic_DNA"/>
</dbReference>
<reference evidence="1" key="2">
    <citation type="submission" date="2023-12" db="EMBL/GenBank/DDBJ databases">
        <authorList>
            <person name="Sun Q."/>
            <person name="Inoue M."/>
        </authorList>
    </citation>
    <scope>NUCLEOTIDE SEQUENCE</scope>
    <source>
        <strain evidence="1">JCM 17590</strain>
    </source>
</reference>
<accession>A0ABP7ZDF3</accession>
<evidence type="ECO:0000313" key="2">
    <source>
        <dbReference type="Proteomes" id="UP001415169"/>
    </source>
</evidence>
<gene>
    <name evidence="1" type="ORF">GCM10022286_01690</name>
</gene>
<sequence length="104" mass="10476">MEEFEGTGRADDGIELALGHGGLADACNGAPPPVAELGAESLATAEKSPRVVEQGGHVGAHSPDNGRAVIEEAVETGLDQIDESHAIRHEASLMAAEGTHGATG</sequence>
<organism evidence="1 2">
    <name type="scientific">Gryllotalpicola daejeonensis</name>
    <dbReference type="NCBI Taxonomy" id="993087"/>
    <lineage>
        <taxon>Bacteria</taxon>
        <taxon>Bacillati</taxon>
        <taxon>Actinomycetota</taxon>
        <taxon>Actinomycetes</taxon>
        <taxon>Micrococcales</taxon>
        <taxon>Microbacteriaceae</taxon>
        <taxon>Gryllotalpicola</taxon>
    </lineage>
</organism>
<keyword evidence="2" id="KW-1185">Reference proteome</keyword>
<comment type="caution">
    <text evidence="1">The sequence shown here is derived from an EMBL/GenBank/DDBJ whole genome shotgun (WGS) entry which is preliminary data.</text>
</comment>
<proteinExistence type="predicted"/>
<reference evidence="1" key="1">
    <citation type="journal article" date="2014" name="Int. J. Syst. Evol. Microbiol.">
        <title>Complete genome of a new Firmicutes species belonging to the dominant human colonic microbiota ('Ruminococcus bicirculans') reveals two chromosomes and a selective capacity to utilize plant glucans.</title>
        <authorList>
            <consortium name="NISC Comparative Sequencing Program"/>
            <person name="Wegmann U."/>
            <person name="Louis P."/>
            <person name="Goesmann A."/>
            <person name="Henrissat B."/>
            <person name="Duncan S.H."/>
            <person name="Flint H.J."/>
        </authorList>
    </citation>
    <scope>NUCLEOTIDE SEQUENCE</scope>
    <source>
        <strain evidence="1">JCM 17590</strain>
    </source>
</reference>
<protein>
    <submittedName>
        <fullName evidence="1">Uncharacterized protein</fullName>
    </submittedName>
</protein>
<evidence type="ECO:0000313" key="1">
    <source>
        <dbReference type="EMBL" id="GAA4154295.1"/>
    </source>
</evidence>